<reference evidence="3 4" key="1">
    <citation type="journal article" date="2011" name="J. Bacteriol.">
        <title>Genome analyses of icelandic strains of Sulfolobus islandicus, model organisms for genetic and virus-host interaction studies.</title>
        <authorList>
            <person name="Guo L."/>
            <person name="Brugger K."/>
            <person name="Liu C."/>
            <person name="Shah S.A."/>
            <person name="Zheng H."/>
            <person name="Zhu Y."/>
            <person name="Wang S."/>
            <person name="Lillestol R.K."/>
            <person name="Chen L."/>
            <person name="Frank J."/>
            <person name="Prangishvili D."/>
            <person name="Paulin L."/>
            <person name="She Q."/>
            <person name="Huang L."/>
            <person name="Garrett R.A."/>
        </authorList>
    </citation>
    <scope>NUCLEOTIDE SEQUENCE [LARGE SCALE GENOMIC DNA]</scope>
    <source>
        <strain evidence="3 4">REY15A</strain>
    </source>
</reference>
<protein>
    <submittedName>
        <fullName evidence="3">Glycoside hydrolase family 13 protein</fullName>
    </submittedName>
</protein>
<keyword evidence="4" id="KW-1185">Reference proteome</keyword>
<dbReference type="InterPro" id="IPR044505">
    <property type="entry name" value="GlgX_Isoamylase_N_E_set"/>
</dbReference>
<dbReference type="InterPro" id="IPR013783">
    <property type="entry name" value="Ig-like_fold"/>
</dbReference>
<dbReference type="Proteomes" id="UP000002664">
    <property type="component" value="Chromosome"/>
</dbReference>
<evidence type="ECO:0000313" key="4">
    <source>
        <dbReference type="Proteomes" id="UP000002664"/>
    </source>
</evidence>
<dbReference type="InterPro" id="IPR004193">
    <property type="entry name" value="Glyco_hydro_13_N"/>
</dbReference>
<dbReference type="GO" id="GO:0004553">
    <property type="term" value="F:hydrolase activity, hydrolyzing O-glycosyl compounds"/>
    <property type="evidence" value="ECO:0007669"/>
    <property type="project" value="InterPro"/>
</dbReference>
<dbReference type="KEGG" id="sir:SiRe_0487"/>
<dbReference type="AlphaFoldDB" id="F0NH05"/>
<dbReference type="HOGENOM" id="CLU_2420090_0_0_2"/>
<dbReference type="STRING" id="930945.SiRe_0487"/>
<dbReference type="SUPFAM" id="SSF81296">
    <property type="entry name" value="E set domains"/>
    <property type="match status" value="1"/>
</dbReference>
<proteinExistence type="inferred from homology"/>
<dbReference type="EMBL" id="CP002425">
    <property type="protein sequence ID" value="ADX84573.1"/>
    <property type="molecule type" value="Genomic_DNA"/>
</dbReference>
<dbReference type="GO" id="GO:0005975">
    <property type="term" value="P:carbohydrate metabolic process"/>
    <property type="evidence" value="ECO:0007669"/>
    <property type="project" value="InterPro"/>
</dbReference>
<organism evidence="3 4">
    <name type="scientific">Saccharolobus islandicus (strain REY15A)</name>
    <name type="common">Sulfolobus islandicus</name>
    <dbReference type="NCBI Taxonomy" id="930945"/>
    <lineage>
        <taxon>Archaea</taxon>
        <taxon>Thermoproteota</taxon>
        <taxon>Thermoprotei</taxon>
        <taxon>Sulfolobales</taxon>
        <taxon>Sulfolobaceae</taxon>
        <taxon>Saccharolobus</taxon>
    </lineage>
</organism>
<comment type="similarity">
    <text evidence="1">Belongs to the glycosyl hydrolase 13 family.</text>
</comment>
<feature type="domain" description="Glycoside hydrolase family 13 N-terminal" evidence="2">
    <location>
        <begin position="19"/>
        <end position="91"/>
    </location>
</feature>
<sequence>MSVFFRTRDRPLRPGDPYPLGSNWIEDEDGVNFSLFSENAEKVELLLYSQTNQKYPKEIIEVKNRTGDLWHILVPGLRPGQLYAYKVYGPYKPALGLRFNPNKVLT</sequence>
<dbReference type="Gene3D" id="2.60.40.10">
    <property type="entry name" value="Immunoglobulins"/>
    <property type="match status" value="1"/>
</dbReference>
<name>F0NH05_SACI5</name>
<evidence type="ECO:0000259" key="2">
    <source>
        <dbReference type="Pfam" id="PF02922"/>
    </source>
</evidence>
<dbReference type="eggNOG" id="arCOG02949">
    <property type="taxonomic scope" value="Archaea"/>
</dbReference>
<gene>
    <name evidence="3" type="ordered locus">SiRe_0487</name>
</gene>
<keyword evidence="3" id="KW-0378">Hydrolase</keyword>
<dbReference type="Pfam" id="PF02922">
    <property type="entry name" value="CBM_48"/>
    <property type="match status" value="1"/>
</dbReference>
<evidence type="ECO:0000256" key="1">
    <source>
        <dbReference type="ARBA" id="ARBA00008061"/>
    </source>
</evidence>
<dbReference type="PANTHER" id="PTHR43002">
    <property type="entry name" value="GLYCOGEN DEBRANCHING ENZYME"/>
    <property type="match status" value="1"/>
</dbReference>
<dbReference type="CDD" id="cd02856">
    <property type="entry name" value="E_set_GDE_Isoamylase_N"/>
    <property type="match status" value="1"/>
</dbReference>
<evidence type="ECO:0000313" key="3">
    <source>
        <dbReference type="EMBL" id="ADX84573.1"/>
    </source>
</evidence>
<dbReference type="InterPro" id="IPR014756">
    <property type="entry name" value="Ig_E-set"/>
</dbReference>
<accession>F0NH05</accession>